<evidence type="ECO:0000313" key="11">
    <source>
        <dbReference type="Proteomes" id="UP000321393"/>
    </source>
</evidence>
<evidence type="ECO:0000259" key="8">
    <source>
        <dbReference type="PROSITE" id="PS50073"/>
    </source>
</evidence>
<reference evidence="10 11" key="1">
    <citation type="submission" date="2019-08" db="EMBL/GenBank/DDBJ databases">
        <title>Draft genome sequences of two oriental melons (Cucumis melo L. var makuwa).</title>
        <authorList>
            <person name="Kwon S.-Y."/>
        </authorList>
    </citation>
    <scope>NUCLEOTIDE SEQUENCE [LARGE SCALE GENOMIC DNA]</scope>
    <source>
        <strain evidence="11">cv. SW 3</strain>
        <tissue evidence="10">Leaf</tissue>
    </source>
</reference>
<feature type="transmembrane region" description="Helical" evidence="7">
    <location>
        <begin position="446"/>
        <end position="468"/>
    </location>
</feature>
<keyword evidence="7" id="KW-1133">Transmembrane helix</keyword>
<dbReference type="EMBL" id="SSTE01022979">
    <property type="protein sequence ID" value="KAA0026265.1"/>
    <property type="molecule type" value="Genomic_DNA"/>
</dbReference>
<dbReference type="GO" id="GO:0005886">
    <property type="term" value="C:plasma membrane"/>
    <property type="evidence" value="ECO:0007669"/>
    <property type="project" value="UniProtKB-SubCell"/>
</dbReference>
<feature type="compositionally biased region" description="Basic and acidic residues" evidence="6">
    <location>
        <begin position="478"/>
        <end position="499"/>
    </location>
</feature>
<accession>A0A5A7SPE4</accession>
<keyword evidence="4" id="KW-0333">Golgi apparatus</keyword>
<keyword evidence="7" id="KW-0812">Transmembrane</keyword>
<sequence length="834" mass="95715">MPGEFEDDERPRVFEPESSEDDRRRTRSKSLRKRAITASAKFSNTLRKQSSRVADCRFATISVHEVRDAGEEDSVNKFRQVLIATDLLPPRHDDYHTMLRFLKARKFDMDKTLNMWTEMLSWRKDNHIDTIMQDFVYDEYEEVQRYYPHGYHGVDKGGRPVYIERLGKIEPGKLMNVTTIDRFLKYHVQGFEKLFSEKFTACSIAAKRHIYCTTTILDVQGLNLMSFRKLATDLVLRMQKIDGENYPETLNQMFIVNAGNGFKFLWNTAKTFLDPRTTAKIHVLGCKFQNKLLEVIDSSQLPDFLGGDCSCSNEGGCLRSDKGPWNDPEIMKLVFTEEATHSRKANNFYGRSSFEINFFNSKMEGNEISSPESGSEATATASASSIGNFVSVTAREKCSASRPINSVVEPTDAAGLVEEYSSNNLYADVQPAGQPKKFIPQVTSTFIHFVFKIFACIYLLVPGFGRIFMIRHTENQQREASSHHHLEDSGTREESKESAVDPLWKRLQNLEVMVTELTNKPSKIPLEKEDMLHESLNRIKSIEYDLQKTKRALLATASKQVELAESMESIKENNLVAIEEIMDPATTPTPSDPESSTIPFTTAADLIKKNQVIDLDKYAKDNKTVHGHLLNHMSDPMFDLFVAQKSTKDIWSTLESRYGEDDAGWKKYVVGKWLQFQMTNDKPVVEQIHEYENLVTNVQPEGMKMCEVLQVNVLLEKFPSSWNGYRNHLKHKKKDLKLQELISHIDRTKQDKGHKGKNSEKRQFKAQRGQIKNKKLVCYVCEKGHKSYQCNQRKERPIQKLTLQANLAEQNDEVITTVVKVNLIENKTDWILDT</sequence>
<dbReference type="STRING" id="1194695.A0A5A7SPE4"/>
<dbReference type="Gene3D" id="1.10.8.20">
    <property type="entry name" value="N-terminal domain of phosphatidylinositol transfer protein sec14p"/>
    <property type="match status" value="1"/>
</dbReference>
<feature type="region of interest" description="Disordered" evidence="6">
    <location>
        <begin position="1"/>
        <end position="32"/>
    </location>
</feature>
<comment type="subcellular location">
    <subcellularLocation>
        <location evidence="1">Cell membrane</location>
        <topology evidence="1">Peripheral membrane protein</topology>
    </subcellularLocation>
    <subcellularLocation>
        <location evidence="2">Golgi apparatus membrane</location>
        <topology evidence="2">Peripheral membrane protein</topology>
    </subcellularLocation>
</comment>
<dbReference type="InterPro" id="IPR036865">
    <property type="entry name" value="CRAL-TRIO_dom_sf"/>
</dbReference>
<evidence type="ECO:0000256" key="3">
    <source>
        <dbReference type="ARBA" id="ARBA00022927"/>
    </source>
</evidence>
<proteinExistence type="inferred from homology"/>
<keyword evidence="7" id="KW-0472">Membrane</keyword>
<dbReference type="Gene3D" id="3.40.525.10">
    <property type="entry name" value="CRAL-TRIO lipid binding domain"/>
    <property type="match status" value="1"/>
</dbReference>
<dbReference type="InterPro" id="IPR036273">
    <property type="entry name" value="CRAL/TRIO_N_dom_sf"/>
</dbReference>
<dbReference type="SUPFAM" id="SSF46938">
    <property type="entry name" value="CRAL/TRIO N-terminal domain"/>
    <property type="match status" value="1"/>
</dbReference>
<dbReference type="GO" id="GO:0000139">
    <property type="term" value="C:Golgi membrane"/>
    <property type="evidence" value="ECO:0007669"/>
    <property type="project" value="UniProtKB-SubCell"/>
</dbReference>
<keyword evidence="3" id="KW-0653">Protein transport</keyword>
<dbReference type="GO" id="GO:0015031">
    <property type="term" value="P:protein transport"/>
    <property type="evidence" value="ECO:0007669"/>
    <property type="project" value="UniProtKB-KW"/>
</dbReference>
<dbReference type="PROSITE" id="PS50073">
    <property type="entry name" value="COPPER_FIST_2"/>
    <property type="match status" value="1"/>
</dbReference>
<dbReference type="InterPro" id="IPR011074">
    <property type="entry name" value="CRAL/TRIO_N_dom"/>
</dbReference>
<feature type="compositionally biased region" description="Basic and acidic residues" evidence="6">
    <location>
        <begin position="748"/>
        <end position="763"/>
    </location>
</feature>
<keyword evidence="3" id="KW-0813">Transport</keyword>
<evidence type="ECO:0000259" key="9">
    <source>
        <dbReference type="PROSITE" id="PS50191"/>
    </source>
</evidence>
<comment type="similarity">
    <text evidence="5">Belongs to the SFH family.</text>
</comment>
<dbReference type="SUPFAM" id="SSF52087">
    <property type="entry name" value="CRAL/TRIO domain"/>
    <property type="match status" value="1"/>
</dbReference>
<dbReference type="InterPro" id="IPR001251">
    <property type="entry name" value="CRAL-TRIO_dom"/>
</dbReference>
<dbReference type="Proteomes" id="UP000321393">
    <property type="component" value="Unassembled WGS sequence"/>
</dbReference>
<dbReference type="PANTHER" id="PTHR45657">
    <property type="entry name" value="CRAL-TRIO DOMAIN-CONTAINING PROTEIN YKL091C-RELATED"/>
    <property type="match status" value="1"/>
</dbReference>
<feature type="domain" description="Copper-fist" evidence="8">
    <location>
        <begin position="771"/>
        <end position="801"/>
    </location>
</feature>
<dbReference type="PROSITE" id="PS50191">
    <property type="entry name" value="CRAL_TRIO"/>
    <property type="match status" value="1"/>
</dbReference>
<dbReference type="AlphaFoldDB" id="A0A5A7SPE4"/>
<dbReference type="GO" id="GO:0003677">
    <property type="term" value="F:DNA binding"/>
    <property type="evidence" value="ECO:0007669"/>
    <property type="project" value="InterPro"/>
</dbReference>
<evidence type="ECO:0000256" key="4">
    <source>
        <dbReference type="ARBA" id="ARBA00023034"/>
    </source>
</evidence>
<comment type="caution">
    <text evidence="10">The sequence shown here is derived from an EMBL/GenBank/DDBJ whole genome shotgun (WGS) entry which is preliminary data.</text>
</comment>
<dbReference type="CDD" id="cd00170">
    <property type="entry name" value="SEC14"/>
    <property type="match status" value="1"/>
</dbReference>
<evidence type="ECO:0000256" key="5">
    <source>
        <dbReference type="ARBA" id="ARBA00038020"/>
    </source>
</evidence>
<feature type="region of interest" description="Disordered" evidence="6">
    <location>
        <begin position="748"/>
        <end position="767"/>
    </location>
</feature>
<dbReference type="Pfam" id="PF00650">
    <property type="entry name" value="CRAL_TRIO"/>
    <property type="match status" value="1"/>
</dbReference>
<protein>
    <submittedName>
        <fullName evidence="10">Phosphatidylinositol/phosphatidylcholine transfer protein SFH9</fullName>
    </submittedName>
</protein>
<dbReference type="SMART" id="SM01100">
    <property type="entry name" value="CRAL_TRIO_N"/>
    <property type="match status" value="1"/>
</dbReference>
<dbReference type="GO" id="GO:0003700">
    <property type="term" value="F:DNA-binding transcription factor activity"/>
    <property type="evidence" value="ECO:0007669"/>
    <property type="project" value="InterPro"/>
</dbReference>
<gene>
    <name evidence="10" type="ORF">E6C27_scaffold19G002640</name>
</gene>
<feature type="region of interest" description="Disordered" evidence="6">
    <location>
        <begin position="478"/>
        <end position="500"/>
    </location>
</feature>
<evidence type="ECO:0000256" key="6">
    <source>
        <dbReference type="SAM" id="MobiDB-lite"/>
    </source>
</evidence>
<dbReference type="GO" id="GO:0005507">
    <property type="term" value="F:copper ion binding"/>
    <property type="evidence" value="ECO:0007669"/>
    <property type="project" value="InterPro"/>
</dbReference>
<name>A0A5A7SPE4_CUCMM</name>
<dbReference type="Pfam" id="PF14223">
    <property type="entry name" value="Retrotran_gag_2"/>
    <property type="match status" value="1"/>
</dbReference>
<evidence type="ECO:0000313" key="10">
    <source>
        <dbReference type="EMBL" id="KAA0026265.1"/>
    </source>
</evidence>
<dbReference type="SMART" id="SM00516">
    <property type="entry name" value="SEC14"/>
    <property type="match status" value="1"/>
</dbReference>
<dbReference type="Pfam" id="PF03765">
    <property type="entry name" value="CRAL_TRIO_N"/>
    <property type="match status" value="1"/>
</dbReference>
<organism evidence="10 11">
    <name type="scientific">Cucumis melo var. makuwa</name>
    <name type="common">Oriental melon</name>
    <dbReference type="NCBI Taxonomy" id="1194695"/>
    <lineage>
        <taxon>Eukaryota</taxon>
        <taxon>Viridiplantae</taxon>
        <taxon>Streptophyta</taxon>
        <taxon>Embryophyta</taxon>
        <taxon>Tracheophyta</taxon>
        <taxon>Spermatophyta</taxon>
        <taxon>Magnoliopsida</taxon>
        <taxon>eudicotyledons</taxon>
        <taxon>Gunneridae</taxon>
        <taxon>Pentapetalae</taxon>
        <taxon>rosids</taxon>
        <taxon>fabids</taxon>
        <taxon>Cucurbitales</taxon>
        <taxon>Cucurbitaceae</taxon>
        <taxon>Benincaseae</taxon>
        <taxon>Cucumis</taxon>
    </lineage>
</organism>
<evidence type="ECO:0000256" key="2">
    <source>
        <dbReference type="ARBA" id="ARBA00004395"/>
    </source>
</evidence>
<evidence type="ECO:0000256" key="1">
    <source>
        <dbReference type="ARBA" id="ARBA00004202"/>
    </source>
</evidence>
<feature type="domain" description="CRAL-TRIO" evidence="9">
    <location>
        <begin position="139"/>
        <end position="313"/>
    </location>
</feature>
<evidence type="ECO:0000256" key="7">
    <source>
        <dbReference type="SAM" id="Phobius"/>
    </source>
</evidence>
<dbReference type="InterPro" id="IPR001083">
    <property type="entry name" value="Cu_fist_DNA-bd_dom"/>
</dbReference>
<dbReference type="PANTHER" id="PTHR45657:SF43">
    <property type="entry name" value="PHOSPHATIDYLINOSITOL_PHOSPHATIDYLCHOLINE TRANSFER PROTEIN SFH9"/>
    <property type="match status" value="1"/>
</dbReference>
<dbReference type="OrthoDB" id="1434354at2759"/>
<dbReference type="InterPro" id="IPR051026">
    <property type="entry name" value="PI/PC_transfer"/>
</dbReference>